<name>A0A4Y2M3B3_ARAVE</name>
<gene>
    <name evidence="2" type="ORF">AVEN_77098_1</name>
</gene>
<organism evidence="2 3">
    <name type="scientific">Araneus ventricosus</name>
    <name type="common">Orbweaver spider</name>
    <name type="synonym">Epeira ventricosa</name>
    <dbReference type="NCBI Taxonomy" id="182803"/>
    <lineage>
        <taxon>Eukaryota</taxon>
        <taxon>Metazoa</taxon>
        <taxon>Ecdysozoa</taxon>
        <taxon>Arthropoda</taxon>
        <taxon>Chelicerata</taxon>
        <taxon>Arachnida</taxon>
        <taxon>Araneae</taxon>
        <taxon>Araneomorphae</taxon>
        <taxon>Entelegynae</taxon>
        <taxon>Araneoidea</taxon>
        <taxon>Araneidae</taxon>
        <taxon>Araneus</taxon>
    </lineage>
</organism>
<evidence type="ECO:0000256" key="1">
    <source>
        <dbReference type="SAM" id="MobiDB-lite"/>
    </source>
</evidence>
<dbReference type="EMBL" id="BGPR01006673">
    <property type="protein sequence ID" value="GBN20913.1"/>
    <property type="molecule type" value="Genomic_DNA"/>
</dbReference>
<dbReference type="Proteomes" id="UP000499080">
    <property type="component" value="Unassembled WGS sequence"/>
</dbReference>
<keyword evidence="3" id="KW-1185">Reference proteome</keyword>
<feature type="compositionally biased region" description="Basic residues" evidence="1">
    <location>
        <begin position="26"/>
        <end position="35"/>
    </location>
</feature>
<proteinExistence type="predicted"/>
<dbReference type="AlphaFoldDB" id="A0A4Y2M3B3"/>
<reference evidence="2 3" key="1">
    <citation type="journal article" date="2019" name="Sci. Rep.">
        <title>Orb-weaving spider Araneus ventricosus genome elucidates the spidroin gene catalogue.</title>
        <authorList>
            <person name="Kono N."/>
            <person name="Nakamura H."/>
            <person name="Ohtoshi R."/>
            <person name="Moran D.A.P."/>
            <person name="Shinohara A."/>
            <person name="Yoshida Y."/>
            <person name="Fujiwara M."/>
            <person name="Mori M."/>
            <person name="Tomita M."/>
            <person name="Arakawa K."/>
        </authorList>
    </citation>
    <scope>NUCLEOTIDE SEQUENCE [LARGE SCALE GENOMIC DNA]</scope>
</reference>
<comment type="caution">
    <text evidence="2">The sequence shown here is derived from an EMBL/GenBank/DDBJ whole genome shotgun (WGS) entry which is preliminary data.</text>
</comment>
<protein>
    <submittedName>
        <fullName evidence="2">Uncharacterized protein</fullName>
    </submittedName>
</protein>
<accession>A0A4Y2M3B3</accession>
<evidence type="ECO:0000313" key="2">
    <source>
        <dbReference type="EMBL" id="GBN20913.1"/>
    </source>
</evidence>
<feature type="region of interest" description="Disordered" evidence="1">
    <location>
        <begin position="24"/>
        <end position="57"/>
    </location>
</feature>
<sequence>MLGTNSFQLFSTFLTGQQKTTLRSQKYAKKRKAQQKKNTSAERSLSPPFSDFQEANPTTCCHRTTVPKEYVDKEDSDVSGGLKMVIVSFPKPFLF</sequence>
<evidence type="ECO:0000313" key="3">
    <source>
        <dbReference type="Proteomes" id="UP000499080"/>
    </source>
</evidence>